<accession>J0XUY3</accession>
<evidence type="ECO:0000313" key="1">
    <source>
        <dbReference type="EMBL" id="EJF52771.1"/>
    </source>
</evidence>
<reference evidence="2" key="1">
    <citation type="journal article" date="2012" name="Stand. Genomic Sci.">
        <title>Permanent draft genome sequence of the gliding predator Saprospira grandis strain Sa g1 (= HR1).</title>
        <authorList>
            <person name="Mavromatis K."/>
            <person name="Chertkov O."/>
            <person name="Lapidus A."/>
            <person name="Nolan M."/>
            <person name="Lucas S."/>
            <person name="Tice H."/>
            <person name="Del Rio T.G."/>
            <person name="Cheng J.F."/>
            <person name="Han C."/>
            <person name="Tapia R."/>
            <person name="Bruce D."/>
            <person name="Goodwin L.A."/>
            <person name="Pitluck S."/>
            <person name="Huntemann M."/>
            <person name="Liolios K."/>
            <person name="Pagani I."/>
            <person name="Ivanova N."/>
            <person name="Mikhailova N."/>
            <person name="Pati A."/>
            <person name="Chen A."/>
            <person name="Palaniappan K."/>
            <person name="Land M."/>
            <person name="Brambilla E.M."/>
            <person name="Rohde M."/>
            <person name="Spring S."/>
            <person name="Goker M."/>
            <person name="Detter J.C."/>
            <person name="Bristow J."/>
            <person name="Eisen J.A."/>
            <person name="Markowitz V."/>
            <person name="Hugenholtz P."/>
            <person name="Kyrpides N.C."/>
            <person name="Klenk H.P."/>
            <person name="Woyke T."/>
        </authorList>
    </citation>
    <scope>NUCLEOTIDE SEQUENCE [LARGE SCALE GENOMIC DNA]</scope>
    <source>
        <strain evidence="2">DSM 2844</strain>
    </source>
</reference>
<sequence length="182" mass="20369">MKWFYLVCLCLAFSACRPKKEPPKVITVELPAHFCENNELFELAFSLDTLASGPWAKVLAEGIPNKWYLIPQTEDSSLYLHYLGSIQGQDKLHFIHSIGSQSTQLGSSSLSVFNSQHQLIGRYLLGPYPKHSFSLLGNQLIFSAPSLGIKRKSISFQQACPDYLLLDQPIPLQKSNSLPSNE</sequence>
<evidence type="ECO:0000313" key="2">
    <source>
        <dbReference type="Proteomes" id="UP000005113"/>
    </source>
</evidence>
<organism evidence="1 2">
    <name type="scientific">Saprospira grandis DSM 2844</name>
    <dbReference type="NCBI Taxonomy" id="694433"/>
    <lineage>
        <taxon>Bacteria</taxon>
        <taxon>Pseudomonadati</taxon>
        <taxon>Bacteroidota</taxon>
        <taxon>Saprospiria</taxon>
        <taxon>Saprospirales</taxon>
        <taxon>Saprospiraceae</taxon>
        <taxon>Saprospira</taxon>
    </lineage>
</organism>
<dbReference type="Proteomes" id="UP000005113">
    <property type="component" value="Unassembled WGS sequence"/>
</dbReference>
<dbReference type="AlphaFoldDB" id="J0XUY3"/>
<evidence type="ECO:0008006" key="3">
    <source>
        <dbReference type="Google" id="ProtNLM"/>
    </source>
</evidence>
<dbReference type="OrthoDB" id="1497702at2"/>
<protein>
    <recommendedName>
        <fullName evidence="3">Lipoprotein</fullName>
    </recommendedName>
</protein>
<name>J0XUY3_9BACT</name>
<dbReference type="HOGENOM" id="CLU_1481019_0_0_10"/>
<proteinExistence type="predicted"/>
<dbReference type="EMBL" id="JH719942">
    <property type="protein sequence ID" value="EJF52771.1"/>
    <property type="molecule type" value="Genomic_DNA"/>
</dbReference>
<gene>
    <name evidence="1" type="ORF">SapgrDRAFT_1046</name>
</gene>
<dbReference type="PROSITE" id="PS51257">
    <property type="entry name" value="PROKAR_LIPOPROTEIN"/>
    <property type="match status" value="1"/>
</dbReference>
<dbReference type="RefSeq" id="WP_002657970.1">
    <property type="nucleotide sequence ID" value="NZ_JH719942.1"/>
</dbReference>